<accession>A0AAV1FS65</accession>
<dbReference type="PANTHER" id="PTHR15294:SF3">
    <property type="entry name" value="SUMO-SPECIFIC ISOPEPTIDASE USPL1"/>
    <property type="match status" value="1"/>
</dbReference>
<keyword evidence="4" id="KW-1185">Reference proteome</keyword>
<evidence type="ECO:0000313" key="3">
    <source>
        <dbReference type="EMBL" id="CAJ1063810.1"/>
    </source>
</evidence>
<evidence type="ECO:0000313" key="4">
    <source>
        <dbReference type="Proteomes" id="UP001178508"/>
    </source>
</evidence>
<dbReference type="PROSITE" id="PS50235">
    <property type="entry name" value="USP_3"/>
    <property type="match status" value="1"/>
</dbReference>
<dbReference type="GO" id="GO:0015030">
    <property type="term" value="C:Cajal body"/>
    <property type="evidence" value="ECO:0007669"/>
    <property type="project" value="TreeGrafter"/>
</dbReference>
<gene>
    <name evidence="3" type="ORF">XNOV1_A039654</name>
</gene>
<name>A0AAV1FS65_XYRNO</name>
<dbReference type="EMBL" id="OY660872">
    <property type="protein sequence ID" value="CAJ1063810.1"/>
    <property type="molecule type" value="Genomic_DNA"/>
</dbReference>
<feature type="region of interest" description="Disordered" evidence="1">
    <location>
        <begin position="276"/>
        <end position="332"/>
    </location>
</feature>
<dbReference type="PANTHER" id="PTHR15294">
    <property type="entry name" value="RETINOVIN-RELATED"/>
    <property type="match status" value="1"/>
</dbReference>
<feature type="region of interest" description="Disordered" evidence="1">
    <location>
        <begin position="969"/>
        <end position="1019"/>
    </location>
</feature>
<dbReference type="SUPFAM" id="SSF54001">
    <property type="entry name" value="Cysteine proteinases"/>
    <property type="match status" value="1"/>
</dbReference>
<sequence>MSACDAACLSLILHQEMPRQKAIAGYGAREAAGLCILMSAAWEKYANSFCHQEENRGQESSRYRRGLMEEGTCKRRDWACISEWILTFNITLTDFPPIWFRFLGGEPAFSDMVIFFEWTAMEPKSSCGLPVTEDTGLEASASSLAGYLGKVQERASSLDYCPWCTSKGLTSALRSYRINLQESITLCTNPLCLFPLVSRSLDDVLASLVPVEPSVGSKRKNVLALEGEELIKPLHKRLRYSQHDTHHQQSSADTLDSQAEHADVNILSNGQHAAVKTDTAQSNGHHRDCLDAERGQRSQQEDRLESLDKEPENVSALNGSVSTCSSSAGYLQSSPDTLLITEENEHESEKKVEKSPEIQNKCCSDESLFVDGDMRSVKFNTLPLRHDEQTAKVGMKSSLDADSGTECVQSEAETRIMESSELVAVPSQHFWRNSNKLCWLDSLLVALVNCKSLKKLKPEVEPQQSTVWRLLQRYEEICAAVQVHHQTGKDGVVRVPNNVLCKTTEDLHSLRMSIFELLQPKLHCKLGQRETPVFAMPLLLTMDSWAEPLFQSTFHWEFKCSKCKVATTEGVMKTLPTFTSILPDWHPLHAVHSAPCNMCCQKKQRREMMLQSVSPVFALHFVDGLPDNDVRLYTFTFKGKRYSVTTIIQYKQHLKHFVTWVRNPDGSWVEYDDLKHPDSKTHRKLSVRGPEMHIVFWEAEDDKESRACSPSSTIAGSPSENETCNKDLRTDQPQTHCPEQSIVTSHNDTDIMCALTATEDTATDLDASIGSTTLLDTFKGLCHNDIVTLTLVELMPDSETQPLNDIQQKQELDVSHRNEILDSTPDSSSTVRCNEMSHTPDAVSPTTTNSSESEDNLSSDPTFVPGTREERKRTRGAGRGKPVSKQNAKKGASGRVASHASVSSQPLKVVSKDPEIAPAQANPQVEATPQVSPISSTGSTPLCRSKVDPTIPTMPDHSARLSFLLSHHPQHQVQKSVPKHPPTSLTQVKKPTPPAHSTPNIARKRTVSPRPQLMTEKSDGLPIKAAEMYGAFGAKTANTQTLPLPCDNSSPFQPPNLLTNTTAMSRTPLPALGQKALPEICSKKHSSQSLKVPPGLSTTETLRFKLIKKLKAKKKKLAKLNEMLGHQDGTSFRPDSTDLSSPNTVTSSTYDSSICDDFLSDLLSPATTASNLSPDSTDFLEMLTNRQDGATQLDCGVSNDTAASQISTYVKEPYGGDFLEDFLSQAVAQRPTVEETEALSGLDLFV</sequence>
<dbReference type="AlphaFoldDB" id="A0AAV1FS65"/>
<dbReference type="InterPro" id="IPR038765">
    <property type="entry name" value="Papain-like_cys_pep_sf"/>
</dbReference>
<feature type="domain" description="USP" evidence="2">
    <location>
        <begin position="429"/>
        <end position="700"/>
    </location>
</feature>
<dbReference type="Proteomes" id="UP001178508">
    <property type="component" value="Chromosome 9"/>
</dbReference>
<feature type="compositionally biased region" description="Basic and acidic residues" evidence="1">
    <location>
        <begin position="810"/>
        <end position="820"/>
    </location>
</feature>
<dbReference type="GO" id="GO:0030576">
    <property type="term" value="P:Cajal body organization"/>
    <property type="evidence" value="ECO:0007669"/>
    <property type="project" value="InterPro"/>
</dbReference>
<dbReference type="Pfam" id="PF15499">
    <property type="entry name" value="Peptidase_C98"/>
    <property type="match status" value="1"/>
</dbReference>
<feature type="region of interest" description="Disordered" evidence="1">
    <location>
        <begin position="921"/>
        <end position="947"/>
    </location>
</feature>
<dbReference type="GO" id="GO:0016926">
    <property type="term" value="P:protein desumoylation"/>
    <property type="evidence" value="ECO:0007669"/>
    <property type="project" value="TreeGrafter"/>
</dbReference>
<organism evidence="3 4">
    <name type="scientific">Xyrichtys novacula</name>
    <name type="common">Pearly razorfish</name>
    <name type="synonym">Hemipteronotus novacula</name>
    <dbReference type="NCBI Taxonomy" id="13765"/>
    <lineage>
        <taxon>Eukaryota</taxon>
        <taxon>Metazoa</taxon>
        <taxon>Chordata</taxon>
        <taxon>Craniata</taxon>
        <taxon>Vertebrata</taxon>
        <taxon>Euteleostomi</taxon>
        <taxon>Actinopterygii</taxon>
        <taxon>Neopterygii</taxon>
        <taxon>Teleostei</taxon>
        <taxon>Neoteleostei</taxon>
        <taxon>Acanthomorphata</taxon>
        <taxon>Eupercaria</taxon>
        <taxon>Labriformes</taxon>
        <taxon>Labridae</taxon>
        <taxon>Xyrichtys</taxon>
    </lineage>
</organism>
<dbReference type="InterPro" id="IPR033505">
    <property type="entry name" value="USPL1"/>
</dbReference>
<feature type="compositionally biased region" description="Polar residues" evidence="1">
    <location>
        <begin position="315"/>
        <end position="332"/>
    </location>
</feature>
<reference evidence="3" key="1">
    <citation type="submission" date="2023-08" db="EMBL/GenBank/DDBJ databases">
        <authorList>
            <person name="Alioto T."/>
            <person name="Alioto T."/>
            <person name="Gomez Garrido J."/>
        </authorList>
    </citation>
    <scope>NUCLEOTIDE SEQUENCE</scope>
</reference>
<protein>
    <submittedName>
        <fullName evidence="3">SUMO-specific isopeptidase USPL1 isoform X1</fullName>
    </submittedName>
</protein>
<feature type="compositionally biased region" description="Polar residues" evidence="1">
    <location>
        <begin position="921"/>
        <end position="942"/>
    </location>
</feature>
<feature type="compositionally biased region" description="Basic and acidic residues" evidence="1">
    <location>
        <begin position="285"/>
        <end position="312"/>
    </location>
</feature>
<proteinExistence type="predicted"/>
<feature type="region of interest" description="Disordered" evidence="1">
    <location>
        <begin position="810"/>
        <end position="909"/>
    </location>
</feature>
<dbReference type="GO" id="GO:0032183">
    <property type="term" value="F:SUMO binding"/>
    <property type="evidence" value="ECO:0007669"/>
    <property type="project" value="InterPro"/>
</dbReference>
<dbReference type="InterPro" id="IPR028889">
    <property type="entry name" value="USP"/>
</dbReference>
<dbReference type="InterPro" id="IPR028890">
    <property type="entry name" value="Peptidase_C98"/>
</dbReference>
<evidence type="ECO:0000259" key="2">
    <source>
        <dbReference type="PROSITE" id="PS50235"/>
    </source>
</evidence>
<evidence type="ECO:0000256" key="1">
    <source>
        <dbReference type="SAM" id="MobiDB-lite"/>
    </source>
</evidence>